<dbReference type="Proteomes" id="UP000178374">
    <property type="component" value="Unassembled WGS sequence"/>
</dbReference>
<reference evidence="2 3" key="1">
    <citation type="journal article" date="2016" name="Nat. Commun.">
        <title>Thousands of microbial genomes shed light on interconnected biogeochemical processes in an aquifer system.</title>
        <authorList>
            <person name="Anantharaman K."/>
            <person name="Brown C.T."/>
            <person name="Hug L.A."/>
            <person name="Sharon I."/>
            <person name="Castelle C.J."/>
            <person name="Probst A.J."/>
            <person name="Thomas B.C."/>
            <person name="Singh A."/>
            <person name="Wilkins M.J."/>
            <person name="Karaoz U."/>
            <person name="Brodie E.L."/>
            <person name="Williams K.H."/>
            <person name="Hubbard S.S."/>
            <person name="Banfield J.F."/>
        </authorList>
    </citation>
    <scope>NUCLEOTIDE SEQUENCE [LARGE SCALE GENOMIC DNA]</scope>
</reference>
<evidence type="ECO:0000256" key="1">
    <source>
        <dbReference type="SAM" id="Phobius"/>
    </source>
</evidence>
<keyword evidence="1" id="KW-1133">Transmembrane helix</keyword>
<dbReference type="EMBL" id="MFUA01000004">
    <property type="protein sequence ID" value="OGI77635.1"/>
    <property type="molecule type" value="Genomic_DNA"/>
</dbReference>
<accession>A0A1F6W7I7</accession>
<keyword evidence="1" id="KW-0812">Transmembrane</keyword>
<evidence type="ECO:0008006" key="4">
    <source>
        <dbReference type="Google" id="ProtNLM"/>
    </source>
</evidence>
<dbReference type="STRING" id="1801750.A3B85_02670"/>
<dbReference type="AlphaFoldDB" id="A0A1F6W7I7"/>
<organism evidence="2 3">
    <name type="scientific">Candidatus Nomurabacteria bacterium RIFCSPHIGHO2_02_FULL_37_13</name>
    <dbReference type="NCBI Taxonomy" id="1801750"/>
    <lineage>
        <taxon>Bacteria</taxon>
        <taxon>Candidatus Nomuraibacteriota</taxon>
    </lineage>
</organism>
<keyword evidence="1" id="KW-0472">Membrane</keyword>
<sequence length="297" mass="34740">MKRDILNSPRLLELKREKRRIFLNKILLLGFGLLMVLVGLVYISRIDKLNISEIEIVGNNITDTQIIKESVKKEIIENYFLGIPKTNIFFYPQNSIKNKLQDKFKRLKDISFSIKNNKILEVSLTERVAKYTWCRTNLPQTQTDNDNQKCYFLDESGYIFDEAPYFSGEVYFKFYGLIHTVTTEENLPTQTTLGSYFSQVNFEKLISLKETLETMKLKPVALYVIDNENIKIYLSNKSLLPTGPEIIFKIDSNFQKVAENLQTALTTEPLKSDFKNKYSSLLYIDLRFGNKVYYKFQ</sequence>
<evidence type="ECO:0000313" key="3">
    <source>
        <dbReference type="Proteomes" id="UP000178374"/>
    </source>
</evidence>
<proteinExistence type="predicted"/>
<evidence type="ECO:0000313" key="2">
    <source>
        <dbReference type="EMBL" id="OGI77635.1"/>
    </source>
</evidence>
<feature type="transmembrane region" description="Helical" evidence="1">
    <location>
        <begin position="21"/>
        <end position="43"/>
    </location>
</feature>
<protein>
    <recommendedName>
        <fullName evidence="4">POTRA domain-containing protein</fullName>
    </recommendedName>
</protein>
<gene>
    <name evidence="2" type="ORF">A3B85_02670</name>
</gene>
<comment type="caution">
    <text evidence="2">The sequence shown here is derived from an EMBL/GenBank/DDBJ whole genome shotgun (WGS) entry which is preliminary data.</text>
</comment>
<name>A0A1F6W7I7_9BACT</name>